<dbReference type="PATRIC" id="fig|331679.3.peg.277"/>
<sequence>MIIMNIKDLKYFHSLVQNKNFSIVAEKFKVSQPTISMAIHRLEENFNTVLFTRDQGRHLLSVTLSGQQLDEHVQAILNHLTVAQNSINNINTNKFILGLPPIMTKYFFPKIAKHLTENDLLRDIVPVERGSAELEKMLLEGSLDMSLMGSIQNEQHQSLSYQHLGDDHFTAIVGTQSEFFEQNKIWFSELKKEKIITFDSNFVHSEAIKSFSHMNNFRPNIVYQSNDAQVIQEMVAQNVGVGFIAKSAIIDRPDVQVLPFYDEQQPLFHMNLVQRKDRILSSKQRLIADLIYKNATLI</sequence>
<dbReference type="Pfam" id="PF00126">
    <property type="entry name" value="HTH_1"/>
    <property type="match status" value="1"/>
</dbReference>
<keyword evidence="7" id="KW-1185">Reference proteome</keyword>
<dbReference type="EMBL" id="JQBX01000011">
    <property type="protein sequence ID" value="KRN93695.1"/>
    <property type="molecule type" value="Genomic_DNA"/>
</dbReference>
<evidence type="ECO:0000256" key="1">
    <source>
        <dbReference type="ARBA" id="ARBA00009437"/>
    </source>
</evidence>
<dbReference type="InterPro" id="IPR005119">
    <property type="entry name" value="LysR_subst-bd"/>
</dbReference>
<dbReference type="GO" id="GO:0005829">
    <property type="term" value="C:cytosol"/>
    <property type="evidence" value="ECO:0007669"/>
    <property type="project" value="TreeGrafter"/>
</dbReference>
<dbReference type="InterPro" id="IPR050950">
    <property type="entry name" value="HTH-type_LysR_regulators"/>
</dbReference>
<reference evidence="6 7" key="1">
    <citation type="journal article" date="2015" name="Genome Announc.">
        <title>Expanding the biotechnology potential of lactobacilli through comparative genomics of 213 strains and associated genera.</title>
        <authorList>
            <person name="Sun Z."/>
            <person name="Harris H.M."/>
            <person name="McCann A."/>
            <person name="Guo C."/>
            <person name="Argimon S."/>
            <person name="Zhang W."/>
            <person name="Yang X."/>
            <person name="Jeffery I.B."/>
            <person name="Cooney J.C."/>
            <person name="Kagawa T.F."/>
            <person name="Liu W."/>
            <person name="Song Y."/>
            <person name="Salvetti E."/>
            <person name="Wrobel A."/>
            <person name="Rasinkangas P."/>
            <person name="Parkhill J."/>
            <person name="Rea M.C."/>
            <person name="O'Sullivan O."/>
            <person name="Ritari J."/>
            <person name="Douillard F.P."/>
            <person name="Paul Ross R."/>
            <person name="Yang R."/>
            <person name="Briner A.E."/>
            <person name="Felis G.E."/>
            <person name="de Vos W.M."/>
            <person name="Barrangou R."/>
            <person name="Klaenhammer T.R."/>
            <person name="Caufield P.W."/>
            <person name="Cui Y."/>
            <person name="Zhang H."/>
            <person name="O'Toole P.W."/>
        </authorList>
    </citation>
    <scope>NUCLEOTIDE SEQUENCE [LARGE SCALE GENOMIC DNA]</scope>
    <source>
        <strain evidence="6 7">DSM 18001</strain>
    </source>
</reference>
<dbReference type="PROSITE" id="PS50931">
    <property type="entry name" value="HTH_LYSR"/>
    <property type="match status" value="1"/>
</dbReference>
<dbReference type="AlphaFoldDB" id="A0A0R2KVT7"/>
<feature type="domain" description="HTH lysR-type" evidence="5">
    <location>
        <begin position="4"/>
        <end position="61"/>
    </location>
</feature>
<dbReference type="PANTHER" id="PTHR30419:SF8">
    <property type="entry name" value="NITROGEN ASSIMILATION TRANSCRIPTIONAL ACTIVATOR-RELATED"/>
    <property type="match status" value="1"/>
</dbReference>
<dbReference type="PANTHER" id="PTHR30419">
    <property type="entry name" value="HTH-TYPE TRANSCRIPTIONAL REGULATOR YBHD"/>
    <property type="match status" value="1"/>
</dbReference>
<evidence type="ECO:0000259" key="5">
    <source>
        <dbReference type="PROSITE" id="PS50931"/>
    </source>
</evidence>
<dbReference type="GO" id="GO:0003677">
    <property type="term" value="F:DNA binding"/>
    <property type="evidence" value="ECO:0007669"/>
    <property type="project" value="UniProtKB-KW"/>
</dbReference>
<comment type="caution">
    <text evidence="6">The sequence shown here is derived from an EMBL/GenBank/DDBJ whole genome shotgun (WGS) entry which is preliminary data.</text>
</comment>
<evidence type="ECO:0000256" key="2">
    <source>
        <dbReference type="ARBA" id="ARBA00023015"/>
    </source>
</evidence>
<keyword evidence="3" id="KW-0238">DNA-binding</keyword>
<dbReference type="Gene3D" id="3.40.190.290">
    <property type="match status" value="1"/>
</dbReference>
<dbReference type="STRING" id="331679.IV81_GL000271"/>
<dbReference type="GO" id="GO:0003700">
    <property type="term" value="F:DNA-binding transcription factor activity"/>
    <property type="evidence" value="ECO:0007669"/>
    <property type="project" value="InterPro"/>
</dbReference>
<dbReference type="InterPro" id="IPR036388">
    <property type="entry name" value="WH-like_DNA-bd_sf"/>
</dbReference>
<evidence type="ECO:0000256" key="3">
    <source>
        <dbReference type="ARBA" id="ARBA00023125"/>
    </source>
</evidence>
<dbReference type="Gene3D" id="1.10.10.10">
    <property type="entry name" value="Winged helix-like DNA-binding domain superfamily/Winged helix DNA-binding domain"/>
    <property type="match status" value="1"/>
</dbReference>
<accession>A0A0R2KVT7</accession>
<organism evidence="6 7">
    <name type="scientific">Pediococcus stilesii</name>
    <dbReference type="NCBI Taxonomy" id="331679"/>
    <lineage>
        <taxon>Bacteria</taxon>
        <taxon>Bacillati</taxon>
        <taxon>Bacillota</taxon>
        <taxon>Bacilli</taxon>
        <taxon>Lactobacillales</taxon>
        <taxon>Lactobacillaceae</taxon>
        <taxon>Pediococcus</taxon>
    </lineage>
</organism>
<evidence type="ECO:0000313" key="6">
    <source>
        <dbReference type="EMBL" id="KRN93695.1"/>
    </source>
</evidence>
<keyword evidence="4" id="KW-0804">Transcription</keyword>
<dbReference type="Pfam" id="PF03466">
    <property type="entry name" value="LysR_substrate"/>
    <property type="match status" value="1"/>
</dbReference>
<dbReference type="Proteomes" id="UP000051859">
    <property type="component" value="Unassembled WGS sequence"/>
</dbReference>
<dbReference type="InterPro" id="IPR036390">
    <property type="entry name" value="WH_DNA-bd_sf"/>
</dbReference>
<gene>
    <name evidence="6" type="ORF">IV81_GL000271</name>
</gene>
<dbReference type="InterPro" id="IPR000847">
    <property type="entry name" value="LysR_HTH_N"/>
</dbReference>
<name>A0A0R2KVT7_9LACO</name>
<dbReference type="PRINTS" id="PR00039">
    <property type="entry name" value="HTHLYSR"/>
</dbReference>
<comment type="similarity">
    <text evidence="1">Belongs to the LysR transcriptional regulatory family.</text>
</comment>
<keyword evidence="2" id="KW-0805">Transcription regulation</keyword>
<evidence type="ECO:0000313" key="7">
    <source>
        <dbReference type="Proteomes" id="UP000051859"/>
    </source>
</evidence>
<proteinExistence type="inferred from homology"/>
<protein>
    <submittedName>
        <fullName evidence="6">Malolactic fermentation system transcription activator</fullName>
    </submittedName>
</protein>
<dbReference type="SUPFAM" id="SSF53850">
    <property type="entry name" value="Periplasmic binding protein-like II"/>
    <property type="match status" value="1"/>
</dbReference>
<evidence type="ECO:0000256" key="4">
    <source>
        <dbReference type="ARBA" id="ARBA00023163"/>
    </source>
</evidence>
<dbReference type="SUPFAM" id="SSF46785">
    <property type="entry name" value="Winged helix' DNA-binding domain"/>
    <property type="match status" value="1"/>
</dbReference>